<evidence type="ECO:0000256" key="5">
    <source>
        <dbReference type="ARBA" id="ARBA00022692"/>
    </source>
</evidence>
<comment type="subcellular location">
    <subcellularLocation>
        <location evidence="1 10">Preautophagosomal structure membrane</location>
        <topology evidence="1 10">Multi-pass membrane protein</topology>
    </subcellularLocation>
</comment>
<feature type="transmembrane region" description="Helical" evidence="10">
    <location>
        <begin position="277"/>
        <end position="299"/>
    </location>
</feature>
<feature type="transmembrane region" description="Helical" evidence="10">
    <location>
        <begin position="453"/>
        <end position="480"/>
    </location>
</feature>
<dbReference type="OrthoDB" id="2020634at2759"/>
<organism evidence="11 12">
    <name type="scientific">Diabrotica balteata</name>
    <name type="common">Banded cucumber beetle</name>
    <dbReference type="NCBI Taxonomy" id="107213"/>
    <lineage>
        <taxon>Eukaryota</taxon>
        <taxon>Metazoa</taxon>
        <taxon>Ecdysozoa</taxon>
        <taxon>Arthropoda</taxon>
        <taxon>Hexapoda</taxon>
        <taxon>Insecta</taxon>
        <taxon>Pterygota</taxon>
        <taxon>Neoptera</taxon>
        <taxon>Endopterygota</taxon>
        <taxon>Coleoptera</taxon>
        <taxon>Polyphaga</taxon>
        <taxon>Cucujiformia</taxon>
        <taxon>Chrysomeloidea</taxon>
        <taxon>Chrysomelidae</taxon>
        <taxon>Galerucinae</taxon>
        <taxon>Diabroticina</taxon>
        <taxon>Diabroticites</taxon>
        <taxon>Diabrotica</taxon>
    </lineage>
</organism>
<proteinExistence type="inferred from homology"/>
<feature type="transmembrane region" description="Helical" evidence="10">
    <location>
        <begin position="118"/>
        <end position="140"/>
    </location>
</feature>
<dbReference type="PANTHER" id="PTHR13038">
    <property type="entry name" value="APG9 AUTOPHAGY 9"/>
    <property type="match status" value="1"/>
</dbReference>
<evidence type="ECO:0000256" key="3">
    <source>
        <dbReference type="ARBA" id="ARBA00018074"/>
    </source>
</evidence>
<accession>A0A9N9X3U6</accession>
<evidence type="ECO:0000256" key="6">
    <source>
        <dbReference type="ARBA" id="ARBA00022989"/>
    </source>
</evidence>
<evidence type="ECO:0000256" key="8">
    <source>
        <dbReference type="ARBA" id="ARBA00023055"/>
    </source>
</evidence>
<feature type="transmembrane region" description="Helical" evidence="10">
    <location>
        <begin position="360"/>
        <end position="382"/>
    </location>
</feature>
<keyword evidence="9 10" id="KW-0472">Membrane</keyword>
<dbReference type="InterPro" id="IPR007241">
    <property type="entry name" value="Autophagy-rel_prot_9"/>
</dbReference>
<dbReference type="GO" id="GO:0034497">
    <property type="term" value="P:protein localization to phagophore assembly site"/>
    <property type="evidence" value="ECO:0007669"/>
    <property type="project" value="TreeGrafter"/>
</dbReference>
<keyword evidence="7 10" id="KW-0072">Autophagy</keyword>
<dbReference type="PANTHER" id="PTHR13038:SF10">
    <property type="entry name" value="AUTOPHAGY-RELATED PROTEIN 9"/>
    <property type="match status" value="1"/>
</dbReference>
<dbReference type="EMBL" id="OU898276">
    <property type="protein sequence ID" value="CAG9826214.1"/>
    <property type="molecule type" value="Genomic_DNA"/>
</dbReference>
<gene>
    <name evidence="11" type="ORF">DIABBA_LOCUS353</name>
</gene>
<keyword evidence="12" id="KW-1185">Reference proteome</keyword>
<keyword evidence="4 10" id="KW-0813">Transport</keyword>
<dbReference type="Proteomes" id="UP001153709">
    <property type="component" value="Chromosome 1"/>
</dbReference>
<keyword evidence="8 10" id="KW-0445">Lipid transport</keyword>
<evidence type="ECO:0000256" key="4">
    <source>
        <dbReference type="ARBA" id="ARBA00022448"/>
    </source>
</evidence>
<dbReference type="GO" id="GO:0006869">
    <property type="term" value="P:lipid transport"/>
    <property type="evidence" value="ECO:0007669"/>
    <property type="project" value="UniProtKB-KW"/>
</dbReference>
<sequence>MTMQNYSTLQDTAHDQDEQGIVFHVAEPTRSKWNHIEDLDSFFTRMYKYHQRHGFMCIMLEELSGLGKFIFVVTLTVYLFHGINYSVLFGWEEVRNHTKVTLDEIIYPVGQTVGNFSYFTWFLVIIAIAFLLFMLVLRFYQTFHFWDIKQFYNTALKVNDDELDNLTWCDIIAKIKDVQIEQQMCIHKRELTELDIYHRILRQENYMVAMVNKHLLPPRLNIPFVGEVVFWTKTLRYNVQGLLFRTPFESPWQLREEYKKYHMRQKLADELQVHIRWLFLINLMLAPVVFLWLVLYTFYSYGELIKREPGRMGMRNWSLYSKLYFRHFNELDHELHARLTRSYRPASKYLEAFSSPITAIIARYVGFICGSLFIVLIALALYDEDVLAVEHVLSVMTGLGGITAICRSLIPDETIVWCPEQLLECVVAHTHYLPSDWKGQAHTSRVRKSFQELFQMSVVAIFENLISPIMTPLILMTWMYPRSLEFVDFFRNFTVSVVGVGDVCSFAEMDVKKHGNPLWQVDPHFYPSSVSADADQYLQGEDGKVELSLIHFTTTNPAWVPPPDAQDFIDSVQEEAGPNLFDSDLEFYPTQVHFDEQLPRKSVMRTRSLFRGDREVPSTTDVAYQQTANQDIKSRTEKSVVWFDSETSAAPSLRKSVTWLEGPDLAASLNMRKSAIALHSRRTRNIRSYEETTPLLSATRRPSR</sequence>
<comment type="similarity">
    <text evidence="2 10">Belongs to the ATG9 family.</text>
</comment>
<evidence type="ECO:0000313" key="12">
    <source>
        <dbReference type="Proteomes" id="UP001153709"/>
    </source>
</evidence>
<reference evidence="11" key="1">
    <citation type="submission" date="2022-01" db="EMBL/GenBank/DDBJ databases">
        <authorList>
            <person name="King R."/>
        </authorList>
    </citation>
    <scope>NUCLEOTIDE SEQUENCE</scope>
</reference>
<evidence type="ECO:0000256" key="9">
    <source>
        <dbReference type="ARBA" id="ARBA00023136"/>
    </source>
</evidence>
<comment type="function">
    <text evidence="10">Phospholipid scramblase involved in autophagy. Cycles between the preautophagosomal structure/phagophore assembly site (PAS) and the cytoplasmic vesicle pool and supplies membrane for the growing autophagosome. Lipid scramblase activity plays a key role in preautophagosomal structure/phagophore assembly by distributing the phospholipids that arrive through ATG2 from the cytoplasmic to the luminal leaflet of the bilayer, thereby driving autophagosomal membrane expansion.</text>
</comment>
<feature type="transmembrane region" description="Helical" evidence="10">
    <location>
        <begin position="69"/>
        <end position="91"/>
    </location>
</feature>
<evidence type="ECO:0000256" key="10">
    <source>
        <dbReference type="RuleBase" id="RU364027"/>
    </source>
</evidence>
<protein>
    <recommendedName>
        <fullName evidence="3 10">Autophagy-related protein 9</fullName>
    </recommendedName>
</protein>
<dbReference type="GO" id="GO:0000422">
    <property type="term" value="P:autophagy of mitochondrion"/>
    <property type="evidence" value="ECO:0007669"/>
    <property type="project" value="TreeGrafter"/>
</dbReference>
<name>A0A9N9X3U6_DIABA</name>
<evidence type="ECO:0000313" key="11">
    <source>
        <dbReference type="EMBL" id="CAG9826214.1"/>
    </source>
</evidence>
<dbReference type="GO" id="GO:0034045">
    <property type="term" value="C:phagophore assembly site membrane"/>
    <property type="evidence" value="ECO:0007669"/>
    <property type="project" value="UniProtKB-SubCell"/>
</dbReference>
<dbReference type="GO" id="GO:0034727">
    <property type="term" value="P:piecemeal microautophagy of the nucleus"/>
    <property type="evidence" value="ECO:0007669"/>
    <property type="project" value="TreeGrafter"/>
</dbReference>
<evidence type="ECO:0000256" key="7">
    <source>
        <dbReference type="ARBA" id="ARBA00023006"/>
    </source>
</evidence>
<dbReference type="GO" id="GO:0005776">
    <property type="term" value="C:autophagosome"/>
    <property type="evidence" value="ECO:0007669"/>
    <property type="project" value="TreeGrafter"/>
</dbReference>
<keyword evidence="6 10" id="KW-1133">Transmembrane helix</keyword>
<dbReference type="AlphaFoldDB" id="A0A9N9X3U6"/>
<dbReference type="Pfam" id="PF04109">
    <property type="entry name" value="ATG9"/>
    <property type="match status" value="1"/>
</dbReference>
<evidence type="ECO:0000256" key="1">
    <source>
        <dbReference type="ARBA" id="ARBA00004511"/>
    </source>
</evidence>
<keyword evidence="5 10" id="KW-0812">Transmembrane</keyword>
<evidence type="ECO:0000256" key="2">
    <source>
        <dbReference type="ARBA" id="ARBA00006185"/>
    </source>
</evidence>
<dbReference type="GO" id="GO:0061709">
    <property type="term" value="P:reticulophagy"/>
    <property type="evidence" value="ECO:0007669"/>
    <property type="project" value="TreeGrafter"/>
</dbReference>